<dbReference type="Proteomes" id="UP000177419">
    <property type="component" value="Unassembled WGS sequence"/>
</dbReference>
<organism evidence="2 3">
    <name type="scientific">Candidatus Yanofskybacteria bacterium RIFCSPHIGHO2_01_FULL_44_22</name>
    <dbReference type="NCBI Taxonomy" id="1802669"/>
    <lineage>
        <taxon>Bacteria</taxon>
        <taxon>Candidatus Yanofskyibacteriota</taxon>
    </lineage>
</organism>
<evidence type="ECO:0000259" key="1">
    <source>
        <dbReference type="Pfam" id="PF00534"/>
    </source>
</evidence>
<dbReference type="Pfam" id="PF00534">
    <property type="entry name" value="Glycos_transf_1"/>
    <property type="match status" value="1"/>
</dbReference>
<dbReference type="InterPro" id="IPR001296">
    <property type="entry name" value="Glyco_trans_1"/>
</dbReference>
<dbReference type="GO" id="GO:0016757">
    <property type="term" value="F:glycosyltransferase activity"/>
    <property type="evidence" value="ECO:0007669"/>
    <property type="project" value="InterPro"/>
</dbReference>
<evidence type="ECO:0000313" key="2">
    <source>
        <dbReference type="EMBL" id="OGN06026.1"/>
    </source>
</evidence>
<dbReference type="STRING" id="1802669.A2746_01635"/>
<reference evidence="2 3" key="1">
    <citation type="journal article" date="2016" name="Nat. Commun.">
        <title>Thousands of microbial genomes shed light on interconnected biogeochemical processes in an aquifer system.</title>
        <authorList>
            <person name="Anantharaman K."/>
            <person name="Brown C.T."/>
            <person name="Hug L.A."/>
            <person name="Sharon I."/>
            <person name="Castelle C.J."/>
            <person name="Probst A.J."/>
            <person name="Thomas B.C."/>
            <person name="Singh A."/>
            <person name="Wilkins M.J."/>
            <person name="Karaoz U."/>
            <person name="Brodie E.L."/>
            <person name="Williams K.H."/>
            <person name="Hubbard S.S."/>
            <person name="Banfield J.F."/>
        </authorList>
    </citation>
    <scope>NUCLEOTIDE SEQUENCE [LARGE SCALE GENOMIC DNA]</scope>
</reference>
<dbReference type="SUPFAM" id="SSF53756">
    <property type="entry name" value="UDP-Glycosyltransferase/glycogen phosphorylase"/>
    <property type="match status" value="1"/>
</dbReference>
<protein>
    <recommendedName>
        <fullName evidence="1">Glycosyl transferase family 1 domain-containing protein</fullName>
    </recommendedName>
</protein>
<accession>A0A1F8F1B1</accession>
<gene>
    <name evidence="2" type="ORF">A2746_01635</name>
</gene>
<dbReference type="PANTHER" id="PTHR45947">
    <property type="entry name" value="SULFOQUINOVOSYL TRANSFERASE SQD2"/>
    <property type="match status" value="1"/>
</dbReference>
<feature type="domain" description="Glycosyl transferase family 1" evidence="1">
    <location>
        <begin position="213"/>
        <end position="345"/>
    </location>
</feature>
<dbReference type="InterPro" id="IPR050194">
    <property type="entry name" value="Glycosyltransferase_grp1"/>
</dbReference>
<sequence>MRIALVHDWLNNFGGAERVLFQLHKIFPDAPIYTLFFDRSFVKKFLPKADIRPSGLQKVPFIKKTYKFFFPFMPFCAESFDLSDYDTVVSSSVIFSKGLILKPGTRHICYCYSPTRPLWDYHAEYARQNSNKFITALSSHLLRIWDRGAADRVDEFAAISETVRARIKKYYRRDAKVIYPPLTIANNLETMAYGETFSSKQSAVVHSQLAISGNYFLIVSRLYPHKNIDIAIEAFNKLGYNLIILGAGPIRKKLEKMAGENIKFTGFQDEKTLINYYKNCKALIMPQEEDFGLTALEAMSFGKPVLALRKGGATEIIKESENGEFFDDPIPEALADGIRRLNENYQNYKPELLKQRAAYFSESKFKDELFSLINRSQ</sequence>
<evidence type="ECO:0000313" key="3">
    <source>
        <dbReference type="Proteomes" id="UP000177419"/>
    </source>
</evidence>
<proteinExistence type="predicted"/>
<name>A0A1F8F1B1_9BACT</name>
<dbReference type="PANTHER" id="PTHR45947:SF3">
    <property type="entry name" value="SULFOQUINOVOSYL TRANSFERASE SQD2"/>
    <property type="match status" value="1"/>
</dbReference>
<dbReference type="Gene3D" id="3.40.50.2000">
    <property type="entry name" value="Glycogen Phosphorylase B"/>
    <property type="match status" value="2"/>
</dbReference>
<comment type="caution">
    <text evidence="2">The sequence shown here is derived from an EMBL/GenBank/DDBJ whole genome shotgun (WGS) entry which is preliminary data.</text>
</comment>
<dbReference type="EMBL" id="MGJJ01000001">
    <property type="protein sequence ID" value="OGN06026.1"/>
    <property type="molecule type" value="Genomic_DNA"/>
</dbReference>
<dbReference type="AlphaFoldDB" id="A0A1F8F1B1"/>